<accession>A0A7J7MZY2</accession>
<evidence type="ECO:0000313" key="2">
    <source>
        <dbReference type="Proteomes" id="UP000541444"/>
    </source>
</evidence>
<protein>
    <submittedName>
        <fullName evidence="1">Uncharacterized protein</fullName>
    </submittedName>
</protein>
<reference evidence="1 2" key="1">
    <citation type="journal article" date="2020" name="IScience">
        <title>Genome Sequencing of the Endangered Kingdonia uniflora (Circaeasteraceae, Ranunculales) Reveals Potential Mechanisms of Evolutionary Specialization.</title>
        <authorList>
            <person name="Sun Y."/>
            <person name="Deng T."/>
            <person name="Zhang A."/>
            <person name="Moore M.J."/>
            <person name="Landis J.B."/>
            <person name="Lin N."/>
            <person name="Zhang H."/>
            <person name="Zhang X."/>
            <person name="Huang J."/>
            <person name="Zhang X."/>
            <person name="Sun H."/>
            <person name="Wang H."/>
        </authorList>
    </citation>
    <scope>NUCLEOTIDE SEQUENCE [LARGE SCALE GENOMIC DNA]</scope>
    <source>
        <strain evidence="1">TB1705</strain>
        <tissue evidence="1">Leaf</tissue>
    </source>
</reference>
<sequence>MKAADKAPNILKCISQFNDLYFFLNPLKGTARKHSAEAELPVDSSNNLAATCASKDLTFLRGKLGDFCVPGALCAGANVSKDTLLKVDRMSENVNDQEFEDFCRFLPIEEKQKSTVSLKPAHNVKACRVHILVSNFGKEMLISRKSSYQKILAMEKGGAQVVERKIDLPVDLIFSAAICLAEVDENLTDVNDRWVKIICERKQGQLSNFTYTKGDLGNNSSFSVG</sequence>
<dbReference type="InterPro" id="IPR038824">
    <property type="entry name" value="SHOC1-like"/>
</dbReference>
<proteinExistence type="predicted"/>
<dbReference type="GO" id="GO:0000712">
    <property type="term" value="P:resolution of meiotic recombination intermediates"/>
    <property type="evidence" value="ECO:0007669"/>
    <property type="project" value="TreeGrafter"/>
</dbReference>
<dbReference type="OrthoDB" id="2018152at2759"/>
<gene>
    <name evidence="1" type="ORF">GIB67_019278</name>
</gene>
<dbReference type="PANTHER" id="PTHR35764">
    <property type="entry name" value="PROTEIN SHORTAGE IN CHIASMATA 1"/>
    <property type="match status" value="1"/>
</dbReference>
<dbReference type="PANTHER" id="PTHR35764:SF1">
    <property type="entry name" value="PROTEIN SHORTAGE IN CHIASMATA 1"/>
    <property type="match status" value="1"/>
</dbReference>
<organism evidence="1 2">
    <name type="scientific">Kingdonia uniflora</name>
    <dbReference type="NCBI Taxonomy" id="39325"/>
    <lineage>
        <taxon>Eukaryota</taxon>
        <taxon>Viridiplantae</taxon>
        <taxon>Streptophyta</taxon>
        <taxon>Embryophyta</taxon>
        <taxon>Tracheophyta</taxon>
        <taxon>Spermatophyta</taxon>
        <taxon>Magnoliopsida</taxon>
        <taxon>Ranunculales</taxon>
        <taxon>Circaeasteraceae</taxon>
        <taxon>Kingdonia</taxon>
    </lineage>
</organism>
<name>A0A7J7MZY2_9MAGN</name>
<dbReference type="EMBL" id="JACGCM010001165">
    <property type="protein sequence ID" value="KAF6160509.1"/>
    <property type="molecule type" value="Genomic_DNA"/>
</dbReference>
<keyword evidence="2" id="KW-1185">Reference proteome</keyword>
<dbReference type="Proteomes" id="UP000541444">
    <property type="component" value="Unassembled WGS sequence"/>
</dbReference>
<evidence type="ECO:0000313" key="1">
    <source>
        <dbReference type="EMBL" id="KAF6160509.1"/>
    </source>
</evidence>
<comment type="caution">
    <text evidence="1">The sequence shown here is derived from an EMBL/GenBank/DDBJ whole genome shotgun (WGS) entry which is preliminary data.</text>
</comment>
<dbReference type="AlphaFoldDB" id="A0A7J7MZY2"/>